<name>A0ABV9JVC7_9BACI</name>
<organism evidence="3 4">
    <name type="scientific">Oceanobacillus aidingensis</name>
    <dbReference type="NCBI Taxonomy" id="645964"/>
    <lineage>
        <taxon>Bacteria</taxon>
        <taxon>Bacillati</taxon>
        <taxon>Bacillota</taxon>
        <taxon>Bacilli</taxon>
        <taxon>Bacillales</taxon>
        <taxon>Bacillaceae</taxon>
        <taxon>Oceanobacillus</taxon>
    </lineage>
</organism>
<gene>
    <name evidence="3" type="ORF">ACFO3P_05695</name>
</gene>
<dbReference type="InterPro" id="IPR027417">
    <property type="entry name" value="P-loop_NTPase"/>
</dbReference>
<evidence type="ECO:0000256" key="1">
    <source>
        <dbReference type="SAM" id="Coils"/>
    </source>
</evidence>
<dbReference type="RefSeq" id="WP_379542247.1">
    <property type="nucleotide sequence ID" value="NZ_JBHSFT010000008.1"/>
</dbReference>
<dbReference type="SUPFAM" id="SSF75712">
    <property type="entry name" value="Rad50 coiled-coil Zn hook"/>
    <property type="match status" value="1"/>
</dbReference>
<dbReference type="PANTHER" id="PTHR32182:SF0">
    <property type="entry name" value="DNA REPLICATION AND REPAIR PROTEIN RECF"/>
    <property type="match status" value="1"/>
</dbReference>
<evidence type="ECO:0000313" key="4">
    <source>
        <dbReference type="Proteomes" id="UP001595988"/>
    </source>
</evidence>
<dbReference type="SUPFAM" id="SSF52540">
    <property type="entry name" value="P-loop containing nucleoside triphosphate hydrolases"/>
    <property type="match status" value="1"/>
</dbReference>
<sequence length="658" mass="75016">MKTIKLISLMLRNFKGAKDVTITFDGNTDIYGANESGKTTTVDAWTWLLFDKDSQNQKKFDIKTQDESGNTIHGLEHEVTAVIEVDGKRTELSKIYMEKWTKKRGQVTKEFTGHTTDYAIDGVPSKKGEYEAFIKDLIDEESFKKITNPTYFNEQLHWKERRETLLTIAGDVSDQEVIASNEKLDRLSELLEGKSIEDVRKIIAAKRKEINEELERIPVRIDEINRNMPDTSDLKESDINSQLEQLNADIEAKNEQINSIQSGGEVSKLKAQISDIDLKLSQVKNQHEQDNQQLVYKHKASLQEADSNASIVQSKIINAEARKASNDDHIKSLNEDMKQWREDWTEVNKKQFEHTGDCNCPACGQELPEEQINEARDKAEKQFNAKKSSDLESIVKKGSAAKDKVATLSQENESINNELENLNKQLETAKKAIVTYKSKVESAEELAIPLTENSEYKKLSEEKQQLSEKVSQSQNSVMDEVEKVRQEITPLKEKQKELQEQLSSISLSQKAKDRIKELEQQQEQLAGEFERQEEKLYLSEEFIRTKVNLLEEKINNEFSMAKFKLFNQNINGGLEETCEVMYKGVTYSNLNTAAKVNIGLDIINRLSEQYGVSAPIMFDNAEAVTDLIDSQAQIIRLVVSKADKKLRVENTKKESVAV</sequence>
<dbReference type="Pfam" id="PF13476">
    <property type="entry name" value="AAA_23"/>
    <property type="match status" value="1"/>
</dbReference>
<feature type="domain" description="Rad50/SbcC-type AAA" evidence="2">
    <location>
        <begin position="8"/>
        <end position="257"/>
    </location>
</feature>
<reference evidence="4" key="1">
    <citation type="journal article" date="2019" name="Int. J. Syst. Evol. Microbiol.">
        <title>The Global Catalogue of Microorganisms (GCM) 10K type strain sequencing project: providing services to taxonomists for standard genome sequencing and annotation.</title>
        <authorList>
            <consortium name="The Broad Institute Genomics Platform"/>
            <consortium name="The Broad Institute Genome Sequencing Center for Infectious Disease"/>
            <person name="Wu L."/>
            <person name="Ma J."/>
        </authorList>
    </citation>
    <scope>NUCLEOTIDE SEQUENCE [LARGE SCALE GENOMIC DNA]</scope>
    <source>
        <strain evidence="4">CCUG 37257</strain>
    </source>
</reference>
<dbReference type="PANTHER" id="PTHR32182">
    <property type="entry name" value="DNA REPLICATION AND REPAIR PROTEIN RECF"/>
    <property type="match status" value="1"/>
</dbReference>
<dbReference type="Gene3D" id="3.40.50.300">
    <property type="entry name" value="P-loop containing nucleotide triphosphate hydrolases"/>
    <property type="match status" value="1"/>
</dbReference>
<feature type="coiled-coil region" evidence="1">
    <location>
        <begin position="196"/>
        <end position="286"/>
    </location>
</feature>
<protein>
    <submittedName>
        <fullName evidence="3">AAA family ATPase</fullName>
    </submittedName>
</protein>
<dbReference type="Proteomes" id="UP001595988">
    <property type="component" value="Unassembled WGS sequence"/>
</dbReference>
<proteinExistence type="predicted"/>
<dbReference type="Gene3D" id="1.10.287.510">
    <property type="entry name" value="Helix hairpin bin"/>
    <property type="match status" value="1"/>
</dbReference>
<evidence type="ECO:0000259" key="2">
    <source>
        <dbReference type="Pfam" id="PF13476"/>
    </source>
</evidence>
<keyword evidence="1" id="KW-0175">Coiled coil</keyword>
<dbReference type="EMBL" id="JBHSFT010000008">
    <property type="protein sequence ID" value="MFC4661707.1"/>
    <property type="molecule type" value="Genomic_DNA"/>
</dbReference>
<comment type="caution">
    <text evidence="3">The sequence shown here is derived from an EMBL/GenBank/DDBJ whole genome shotgun (WGS) entry which is preliminary data.</text>
</comment>
<accession>A0ABV9JVC7</accession>
<dbReference type="InterPro" id="IPR038729">
    <property type="entry name" value="Rad50/SbcC_AAA"/>
</dbReference>
<keyword evidence="4" id="KW-1185">Reference proteome</keyword>
<feature type="coiled-coil region" evidence="1">
    <location>
        <begin position="405"/>
        <end position="535"/>
    </location>
</feature>
<evidence type="ECO:0000313" key="3">
    <source>
        <dbReference type="EMBL" id="MFC4661707.1"/>
    </source>
</evidence>